<dbReference type="PANTHER" id="PTHR15696:SF37">
    <property type="entry name" value="NONSENSE-MEDIATED MRNA DECAY FACTOR EBS1-RELATED"/>
    <property type="match status" value="1"/>
</dbReference>
<dbReference type="Pfam" id="PF10373">
    <property type="entry name" value="EST1_DNA_bind"/>
    <property type="match status" value="1"/>
</dbReference>
<feature type="domain" description="Telomerase activating protein Est1-like N-terminal" evidence="2">
    <location>
        <begin position="73"/>
        <end position="209"/>
    </location>
</feature>
<dbReference type="Gene3D" id="1.25.40.10">
    <property type="entry name" value="Tetratricopeptide repeat domain"/>
    <property type="match status" value="1"/>
</dbReference>
<dbReference type="SMR" id="C4R813"/>
<dbReference type="eggNOG" id="KOG2162">
    <property type="taxonomic scope" value="Eukaryota"/>
</dbReference>
<dbReference type="Pfam" id="PF10374">
    <property type="entry name" value="EST1"/>
    <property type="match status" value="1"/>
</dbReference>
<dbReference type="GO" id="GO:0005697">
    <property type="term" value="C:telomerase holoenzyme complex"/>
    <property type="evidence" value="ECO:0007669"/>
    <property type="project" value="TreeGrafter"/>
</dbReference>
<dbReference type="PANTHER" id="PTHR15696">
    <property type="entry name" value="SMG-7 SUPPRESSOR WITH MORPHOLOGICAL EFFECT ON GENITALIA PROTEIN 7"/>
    <property type="match status" value="1"/>
</dbReference>
<dbReference type="GeneID" id="8201428"/>
<dbReference type="InParanoid" id="C4R813"/>
<dbReference type="OMA" id="EFSCVNF"/>
<dbReference type="EMBL" id="FN392322">
    <property type="protein sequence ID" value="CAY71738.1"/>
    <property type="molecule type" value="Genomic_DNA"/>
</dbReference>
<organism evidence="3 4">
    <name type="scientific">Komagataella phaffii (strain GS115 / ATCC 20864)</name>
    <name type="common">Yeast</name>
    <name type="synonym">Pichia pastoris</name>
    <dbReference type="NCBI Taxonomy" id="644223"/>
    <lineage>
        <taxon>Eukaryota</taxon>
        <taxon>Fungi</taxon>
        <taxon>Dikarya</taxon>
        <taxon>Ascomycota</taxon>
        <taxon>Saccharomycotina</taxon>
        <taxon>Pichiomycetes</taxon>
        <taxon>Pichiales</taxon>
        <taxon>Pichiaceae</taxon>
        <taxon>Komagataella</taxon>
    </lineage>
</organism>
<dbReference type="InterPro" id="IPR011990">
    <property type="entry name" value="TPR-like_helical_dom_sf"/>
</dbReference>
<protein>
    <submittedName>
        <fullName evidence="3">Protein involved in inhibition of translation and nonsense-mediated decay</fullName>
    </submittedName>
</protein>
<accession>C4R813</accession>
<dbReference type="InterPro" id="IPR018834">
    <property type="entry name" value="DNA/RNA-bd_Est1-type"/>
</dbReference>
<dbReference type="GO" id="GO:0042162">
    <property type="term" value="F:telomeric DNA binding"/>
    <property type="evidence" value="ECO:0007669"/>
    <property type="project" value="TreeGrafter"/>
</dbReference>
<dbReference type="OrthoDB" id="69928at2759"/>
<sequence length="569" mass="65922">MNFGNVTKTLQQLKFQNDGLLQSGFVDSAALIDFVQLSSHQLKMLIVKDIANVIATDNTIECFQAPVVFTELVDQYWLDFQRPTIKYFELQLKRLANDKIVRTTLDSNGISKKFRGRKRVVEIRKLYSVYLKCNRIFCQFHIQLITELLSAYNLDAIGSIDHICRLLRIENPNGSCKNIKGLAVCSQLIYVIHRSLLYFGNLSRYRTLLATNYLPPGSLSRQDKKEYRKCLECLNLAILLLPSQGDPHNHIGLIERLRRNDFNIIYNFARSTMTRIHSPNGFMNLILHLSSEMLLNTVSRAILEPEKCRSTVDSKLVKCNNYFIAIFGFHFLPQRWNDSQNMKFTDVSWKNIENDYRKSIATLDIHRPAHVKILWKQAIILISGYTILSNAKFNHEWIDRSENLLEAYLQFVFHFIDEILTICTSGYSINTGLLPLVRLFLCWANQGGLPLNYLLANSSTFDNLVHICEVASLLVNKDELCISKPQRQYYFYEDVDLKEFVPIGCRFKDFNDSWILDKSQDSYKKLIGERPKEAPHNDVESDEDAFRIKAISYMVDQLLKSRSKLEICS</sequence>
<dbReference type="SUPFAM" id="SSF48452">
    <property type="entry name" value="TPR-like"/>
    <property type="match status" value="1"/>
</dbReference>
<dbReference type="STRING" id="644223.C4R813"/>
<evidence type="ECO:0000313" key="4">
    <source>
        <dbReference type="Proteomes" id="UP000000314"/>
    </source>
</evidence>
<dbReference type="RefSeq" id="XP_002493917.1">
    <property type="nucleotide sequence ID" value="XM_002493872.1"/>
</dbReference>
<gene>
    <name evidence="3" type="ordered locus">PAS_chr4_0481</name>
</gene>
<evidence type="ECO:0000259" key="1">
    <source>
        <dbReference type="Pfam" id="PF10373"/>
    </source>
</evidence>
<keyword evidence="4" id="KW-1185">Reference proteome</keyword>
<dbReference type="Proteomes" id="UP000000314">
    <property type="component" value="Chromosome 4"/>
</dbReference>
<evidence type="ECO:0000259" key="2">
    <source>
        <dbReference type="Pfam" id="PF10374"/>
    </source>
</evidence>
<dbReference type="GO" id="GO:0070034">
    <property type="term" value="F:telomerase RNA binding"/>
    <property type="evidence" value="ECO:0007669"/>
    <property type="project" value="TreeGrafter"/>
</dbReference>
<dbReference type="InterPro" id="IPR045153">
    <property type="entry name" value="Est1/Ebs1-like"/>
</dbReference>
<dbReference type="KEGG" id="ppa:PAS_chr4_0481"/>
<dbReference type="GO" id="GO:0000184">
    <property type="term" value="P:nuclear-transcribed mRNA catabolic process, nonsense-mediated decay"/>
    <property type="evidence" value="ECO:0007669"/>
    <property type="project" value="TreeGrafter"/>
</dbReference>
<name>C4R813_KOMPG</name>
<dbReference type="AlphaFoldDB" id="C4R813"/>
<dbReference type="HOGENOM" id="CLU_473310_0_0_1"/>
<proteinExistence type="predicted"/>
<evidence type="ECO:0000313" key="3">
    <source>
        <dbReference type="EMBL" id="CAY71738.1"/>
    </source>
</evidence>
<dbReference type="InterPro" id="IPR019458">
    <property type="entry name" value="Est1-like_N"/>
</dbReference>
<feature type="domain" description="DNA/RNA-binding" evidence="1">
    <location>
        <begin position="231"/>
        <end position="507"/>
    </location>
</feature>
<reference evidence="3 4" key="1">
    <citation type="journal article" date="2009" name="Nat. Biotechnol.">
        <title>Genome sequence of the recombinant protein production host Pichia pastoris.</title>
        <authorList>
            <person name="De Schutter K."/>
            <person name="Lin Y.C."/>
            <person name="Tiels P."/>
            <person name="Van Hecke A."/>
            <person name="Glinka S."/>
            <person name="Weber-Lehmann J."/>
            <person name="Rouze P."/>
            <person name="Van de Peer Y."/>
            <person name="Callewaert N."/>
        </authorList>
    </citation>
    <scope>NUCLEOTIDE SEQUENCE [LARGE SCALE GENOMIC DNA]</scope>
    <source>
        <strain evidence="4">GS115 / ATCC 20864</strain>
    </source>
</reference>
<dbReference type="FunCoup" id="C4R813">
    <property type="interactions" value="190"/>
</dbReference>